<reference evidence="2" key="1">
    <citation type="submission" date="2019-08" db="EMBL/GenBank/DDBJ databases">
        <authorList>
            <person name="Kucharzyk K."/>
            <person name="Murdoch R.W."/>
            <person name="Higgins S."/>
            <person name="Loffler F."/>
        </authorList>
    </citation>
    <scope>NUCLEOTIDE SEQUENCE</scope>
</reference>
<accession>A0A644XK31</accession>
<keyword evidence="1" id="KW-1133">Transmembrane helix</keyword>
<keyword evidence="1" id="KW-0472">Membrane</keyword>
<feature type="transmembrane region" description="Helical" evidence="1">
    <location>
        <begin position="222"/>
        <end position="249"/>
    </location>
</feature>
<evidence type="ECO:0000313" key="2">
    <source>
        <dbReference type="EMBL" id="MPM16337.1"/>
    </source>
</evidence>
<feature type="transmembrane region" description="Helical" evidence="1">
    <location>
        <begin position="35"/>
        <end position="56"/>
    </location>
</feature>
<sequence length="299" mass="33528">MLKNLFIPKPAPEDLPPQERPITRKALFKQTFGNYWSWFFAINLVCFLFYLPASVWTEMSLSSLIAEESATFQTSAFMGAYLLGLAVCLFLTGPMLAGVTLLMRSWSRGEPCMRWQTLFGGMKRNWKQALGFSLIEGLMPLAAYSTLRYYGGLGDSAGVGYYVLFGFCTLVILFALLMRQLVYTLAVTYELKFGQIVKNAFLLTFLELPKSLFTLLKNILPVVVFALLLWLLPGYTGLIVILALAYYALFGVALERFISASFANYVVEKHLNPKLPGARVDIGMASERVVSSESSQERE</sequence>
<dbReference type="EMBL" id="VSSQ01002592">
    <property type="protein sequence ID" value="MPM16337.1"/>
    <property type="molecule type" value="Genomic_DNA"/>
</dbReference>
<feature type="transmembrane region" description="Helical" evidence="1">
    <location>
        <begin position="76"/>
        <end position="103"/>
    </location>
</feature>
<feature type="transmembrane region" description="Helical" evidence="1">
    <location>
        <begin position="159"/>
        <end position="178"/>
    </location>
</feature>
<dbReference type="AlphaFoldDB" id="A0A644XK31"/>
<evidence type="ECO:0000256" key="1">
    <source>
        <dbReference type="SAM" id="Phobius"/>
    </source>
</evidence>
<comment type="caution">
    <text evidence="2">The sequence shown here is derived from an EMBL/GenBank/DDBJ whole genome shotgun (WGS) entry which is preliminary data.</text>
</comment>
<gene>
    <name evidence="2" type="ORF">SDC9_62715</name>
</gene>
<protein>
    <recommendedName>
        <fullName evidence="3">DUF624 domain-containing protein</fullName>
    </recommendedName>
</protein>
<proteinExistence type="predicted"/>
<keyword evidence="1" id="KW-0812">Transmembrane</keyword>
<name>A0A644XK31_9ZZZZ</name>
<evidence type="ECO:0008006" key="3">
    <source>
        <dbReference type="Google" id="ProtNLM"/>
    </source>
</evidence>
<feature type="transmembrane region" description="Helical" evidence="1">
    <location>
        <begin position="129"/>
        <end position="147"/>
    </location>
</feature>
<organism evidence="2">
    <name type="scientific">bioreactor metagenome</name>
    <dbReference type="NCBI Taxonomy" id="1076179"/>
    <lineage>
        <taxon>unclassified sequences</taxon>
        <taxon>metagenomes</taxon>
        <taxon>ecological metagenomes</taxon>
    </lineage>
</organism>